<comment type="caution">
    <text evidence="8">The sequence shown here is derived from an EMBL/GenBank/DDBJ whole genome shotgun (WGS) entry which is preliminary data.</text>
</comment>
<evidence type="ECO:0000313" key="9">
    <source>
        <dbReference type="Proteomes" id="UP000266723"/>
    </source>
</evidence>
<keyword evidence="5" id="KW-0539">Nucleus</keyword>
<dbReference type="PANTHER" id="PTHR31221">
    <property type="entry name" value="WRKY TRANSCRIPTION FACTOR PROTEIN 1-RELATED"/>
    <property type="match status" value="1"/>
</dbReference>
<dbReference type="PROSITE" id="PS50811">
    <property type="entry name" value="WRKY"/>
    <property type="match status" value="2"/>
</dbReference>
<dbReference type="SMART" id="SM00774">
    <property type="entry name" value="WRKY"/>
    <property type="match status" value="2"/>
</dbReference>
<dbReference type="SUPFAM" id="SSF118290">
    <property type="entry name" value="WRKY DNA-binding domain"/>
    <property type="match status" value="2"/>
</dbReference>
<feature type="region of interest" description="Disordered" evidence="6">
    <location>
        <begin position="1"/>
        <end position="49"/>
    </location>
</feature>
<keyword evidence="9" id="KW-1185">Reference proteome</keyword>
<evidence type="ECO:0000256" key="6">
    <source>
        <dbReference type="SAM" id="MobiDB-lite"/>
    </source>
</evidence>
<evidence type="ECO:0000256" key="5">
    <source>
        <dbReference type="ARBA" id="ARBA00023242"/>
    </source>
</evidence>
<organism evidence="8 9">
    <name type="scientific">Brassica cretica</name>
    <name type="common">Mustard</name>
    <dbReference type="NCBI Taxonomy" id="69181"/>
    <lineage>
        <taxon>Eukaryota</taxon>
        <taxon>Viridiplantae</taxon>
        <taxon>Streptophyta</taxon>
        <taxon>Embryophyta</taxon>
        <taxon>Tracheophyta</taxon>
        <taxon>Spermatophyta</taxon>
        <taxon>Magnoliopsida</taxon>
        <taxon>eudicotyledons</taxon>
        <taxon>Gunneridae</taxon>
        <taxon>Pentapetalae</taxon>
        <taxon>rosids</taxon>
        <taxon>malvids</taxon>
        <taxon>Brassicales</taxon>
        <taxon>Brassicaceae</taxon>
        <taxon>Brassiceae</taxon>
        <taxon>Brassica</taxon>
    </lineage>
</organism>
<sequence length="698" mass="77542">MLLRSERREASKQWGKPEQAAEQARSKQRADGPSDGHIKMDSHGTSYGKCDERDSKVDCFSSSSHMGGDRLSDMVCSFVSFTPIFPFRTSSLSQESAGVRNRENEMESNRVSDRDIEMKSVTEKSRYRHEARALMIKKEREFSSHIRLSPKLKLNLVFVMTGFSDTFAVMGEWVDCSTNHKKRSKAELDRETSLEEDVKNKDFLQTNFQERSSYSGGGLSERVAARAGLKVPSINTESKLWSLNISSPGVTPATLLESPVFLSNPLLSPTTGKLSSLPSDHKAKDEFFDPTIIGVKHDDSQAYEQTHDIGLGDSMATSGAPADDGYNWRKYGQKLVKGSEYPRSYYKCTHPNCEVKKKVERSREGHVTEIIYAKTHNHPKPPLNRRSGIGSSGTCNDMQIDGTKQQEGFAGTSENIEWTSPVRNYGSMQVQNRTQLGFGDAAFFKDEEDCTSDMSVSMGYDGEADESEPKRRKLEAYAMEMSGSTRANRAPKVVVKTTTDVDILEDGYRWRKYGQKVVKGNPNPRSYYKCTATGCIVTKHVERASDDLTSVLTTYIGKHTHEVPAARNSSSHMSSGSSRTIQGGLPTQTQNYHVHYPEPHSRSEGLVTANSSLFDFQPSMRPPWAGFSVYGGETELLGLSISGLAIGQERFSMPATGDPAGLMLQLPAEPKLEQVSQQELGFSRSSLIYRDTSSLPQI</sequence>
<feature type="compositionally biased region" description="Basic and acidic residues" evidence="6">
    <location>
        <begin position="1"/>
        <end position="11"/>
    </location>
</feature>
<evidence type="ECO:0000313" key="8">
    <source>
        <dbReference type="EMBL" id="KAF3529856.1"/>
    </source>
</evidence>
<feature type="compositionally biased region" description="Basic and acidic residues" evidence="6">
    <location>
        <begin position="24"/>
        <end position="42"/>
    </location>
</feature>
<dbReference type="Pfam" id="PF03106">
    <property type="entry name" value="WRKY"/>
    <property type="match status" value="2"/>
</dbReference>
<name>A0ABQ7BCI1_BRACR</name>
<keyword evidence="2" id="KW-0805">Transcription regulation</keyword>
<keyword evidence="3" id="KW-0238">DNA-binding</keyword>
<evidence type="ECO:0000256" key="1">
    <source>
        <dbReference type="ARBA" id="ARBA00004123"/>
    </source>
</evidence>
<dbReference type="PANTHER" id="PTHR31221:SF260">
    <property type="entry name" value="WRKY TRANSCRIPTION FACTOR 34-RELATED"/>
    <property type="match status" value="1"/>
</dbReference>
<feature type="compositionally biased region" description="Low complexity" evidence="6">
    <location>
        <begin position="569"/>
        <end position="578"/>
    </location>
</feature>
<feature type="region of interest" description="Disordered" evidence="6">
    <location>
        <begin position="562"/>
        <end position="585"/>
    </location>
</feature>
<evidence type="ECO:0000256" key="4">
    <source>
        <dbReference type="ARBA" id="ARBA00023163"/>
    </source>
</evidence>
<dbReference type="InterPro" id="IPR036576">
    <property type="entry name" value="WRKY_dom_sf"/>
</dbReference>
<reference evidence="8 9" key="1">
    <citation type="journal article" date="2020" name="BMC Genomics">
        <title>Intraspecific diversification of the crop wild relative Brassica cretica Lam. using demographic model selection.</title>
        <authorList>
            <person name="Kioukis A."/>
            <person name="Michalopoulou V.A."/>
            <person name="Briers L."/>
            <person name="Pirintsos S."/>
            <person name="Studholme D.J."/>
            <person name="Pavlidis P."/>
            <person name="Sarris P.F."/>
        </authorList>
    </citation>
    <scope>NUCLEOTIDE SEQUENCE [LARGE SCALE GENOMIC DNA]</scope>
    <source>
        <strain evidence="9">cv. PFS-1207/04</strain>
    </source>
</reference>
<protein>
    <recommendedName>
        <fullName evidence="7">WRKY domain-containing protein</fullName>
    </recommendedName>
</protein>
<gene>
    <name evidence="8" type="ORF">DY000_02038451</name>
</gene>
<evidence type="ECO:0000256" key="3">
    <source>
        <dbReference type="ARBA" id="ARBA00023125"/>
    </source>
</evidence>
<dbReference type="InterPro" id="IPR003657">
    <property type="entry name" value="WRKY_dom"/>
</dbReference>
<feature type="domain" description="WRKY" evidence="7">
    <location>
        <begin position="317"/>
        <end position="381"/>
    </location>
</feature>
<dbReference type="InterPro" id="IPR044810">
    <property type="entry name" value="WRKY_plant"/>
</dbReference>
<proteinExistence type="predicted"/>
<dbReference type="EMBL" id="QGKV02001507">
    <property type="protein sequence ID" value="KAF3529856.1"/>
    <property type="molecule type" value="Genomic_DNA"/>
</dbReference>
<evidence type="ECO:0000259" key="7">
    <source>
        <dbReference type="PROSITE" id="PS50811"/>
    </source>
</evidence>
<dbReference type="Gene3D" id="2.20.25.80">
    <property type="entry name" value="WRKY domain"/>
    <property type="match status" value="2"/>
</dbReference>
<feature type="domain" description="WRKY" evidence="7">
    <location>
        <begin position="499"/>
        <end position="564"/>
    </location>
</feature>
<accession>A0ABQ7BCI1</accession>
<keyword evidence="4" id="KW-0804">Transcription</keyword>
<comment type="subcellular location">
    <subcellularLocation>
        <location evidence="1">Nucleus</location>
    </subcellularLocation>
</comment>
<evidence type="ECO:0000256" key="2">
    <source>
        <dbReference type="ARBA" id="ARBA00023015"/>
    </source>
</evidence>
<dbReference type="Proteomes" id="UP000266723">
    <property type="component" value="Unassembled WGS sequence"/>
</dbReference>